<evidence type="ECO:0000256" key="2">
    <source>
        <dbReference type="SAM" id="MobiDB-lite"/>
    </source>
</evidence>
<proteinExistence type="predicted"/>
<evidence type="ECO:0000313" key="4">
    <source>
        <dbReference type="Proteomes" id="UP000593567"/>
    </source>
</evidence>
<protein>
    <submittedName>
        <fullName evidence="3">Uncharacterized protein</fullName>
    </submittedName>
</protein>
<reference evidence="3" key="1">
    <citation type="submission" date="2020-06" db="EMBL/GenBank/DDBJ databases">
        <title>Draft genome of Bugula neritina, a colonial animal packing powerful symbionts and potential medicines.</title>
        <authorList>
            <person name="Rayko M."/>
        </authorList>
    </citation>
    <scope>NUCLEOTIDE SEQUENCE [LARGE SCALE GENOMIC DNA]</scope>
    <source>
        <strain evidence="3">Kwan_BN1</strain>
    </source>
</reference>
<keyword evidence="1" id="KW-0175">Coiled coil</keyword>
<feature type="region of interest" description="Disordered" evidence="2">
    <location>
        <begin position="583"/>
        <end position="604"/>
    </location>
</feature>
<organism evidence="3 4">
    <name type="scientific">Bugula neritina</name>
    <name type="common">Brown bryozoan</name>
    <name type="synonym">Sertularia neritina</name>
    <dbReference type="NCBI Taxonomy" id="10212"/>
    <lineage>
        <taxon>Eukaryota</taxon>
        <taxon>Metazoa</taxon>
        <taxon>Spiralia</taxon>
        <taxon>Lophotrochozoa</taxon>
        <taxon>Bryozoa</taxon>
        <taxon>Gymnolaemata</taxon>
        <taxon>Cheilostomatida</taxon>
        <taxon>Flustrina</taxon>
        <taxon>Buguloidea</taxon>
        <taxon>Bugulidae</taxon>
        <taxon>Bugula</taxon>
    </lineage>
</organism>
<feature type="region of interest" description="Disordered" evidence="2">
    <location>
        <begin position="34"/>
        <end position="64"/>
    </location>
</feature>
<feature type="coiled-coil region" evidence="1">
    <location>
        <begin position="650"/>
        <end position="684"/>
    </location>
</feature>
<feature type="coiled-coil region" evidence="1">
    <location>
        <begin position="338"/>
        <end position="468"/>
    </location>
</feature>
<evidence type="ECO:0000256" key="1">
    <source>
        <dbReference type="SAM" id="Coils"/>
    </source>
</evidence>
<feature type="compositionally biased region" description="Basic and acidic residues" evidence="2">
    <location>
        <begin position="34"/>
        <end position="48"/>
    </location>
</feature>
<keyword evidence="4" id="KW-1185">Reference proteome</keyword>
<feature type="region of interest" description="Disordered" evidence="2">
    <location>
        <begin position="136"/>
        <end position="207"/>
    </location>
</feature>
<dbReference type="Proteomes" id="UP000593567">
    <property type="component" value="Unassembled WGS sequence"/>
</dbReference>
<accession>A0A7J7JBU1</accession>
<name>A0A7J7JBU1_BUGNE</name>
<dbReference type="EMBL" id="VXIV02002709">
    <property type="protein sequence ID" value="KAF6023467.1"/>
    <property type="molecule type" value="Genomic_DNA"/>
</dbReference>
<comment type="caution">
    <text evidence="3">The sequence shown here is derived from an EMBL/GenBank/DDBJ whole genome shotgun (WGS) entry which is preliminary data.</text>
</comment>
<dbReference type="AlphaFoldDB" id="A0A7J7JBU1"/>
<feature type="compositionally biased region" description="Polar residues" evidence="2">
    <location>
        <begin position="173"/>
        <end position="189"/>
    </location>
</feature>
<feature type="coiled-coil region" evidence="1">
    <location>
        <begin position="268"/>
        <end position="302"/>
    </location>
</feature>
<gene>
    <name evidence="3" type="ORF">EB796_018223</name>
</gene>
<evidence type="ECO:0000313" key="3">
    <source>
        <dbReference type="EMBL" id="KAF6023467.1"/>
    </source>
</evidence>
<feature type="compositionally biased region" description="Acidic residues" evidence="2">
    <location>
        <begin position="588"/>
        <end position="598"/>
    </location>
</feature>
<sequence>MLQDVIKVTESKSSLKDLLHVYKDLIYKLERAARRSVDESQPNEKDDGSCQFLPGGKPGCTRHNHVRKAVKLTMSEKVISSSSNTQPLVLSAQNILPSDQDKPPVEKNTDKANPEVMAQSGEVPSPNNISAETYVTATPERSEEASGPSPVEATTKHSEGDNMAPANQEKYNESQPALWQPVQSSSEESVANGDPPGKRGLGRDIPDAQNEKWIRKYMADVEKIIHANYPGPCKTETKEAAVCEGYCDKLYLENQKNQCRADAEKEDKIRVLGKVERAESKIEKLQKELIRSRKLLSAANVELSILKDPKLIKVEDNHNLEVQLQKALEDRKVAIGQLKSVEKLLEETILEKEDLLINISELRVELNKELEASQCRVRTLENELVRLNSKIEDTNEAHLDEVQCWKEKLASKQADVDNAMRNTAKVEKEYQREIGEWRRTVTDLQNEIVRYEIAMEEANKTIKHMSDQHEDIVIETIDTLVPTIQHNQLTECGGQQFSPSYAAVKGKDVNQRRELSSLLRVANECNDLYDPETDCIDCIEKGEAISLLCNKLCVFVDRERERTRTGVIQQVLPARYEVSVTDSRDECGESSEMEEGAEDPATPTFMYVQNPATRTFDFCGEQEDCFSERNYNHMPVSDVDYTSVVAGASVNTLTKENDWLRSELNKSKAQNLDMKVRLDEMTEEEGDVSTTMRNAYDAMKNADSVIEKVKSLRSLASMTAANIDLDKDEDEKEKVTLFEVKAVKEDPQPVSCYSGTSRVE</sequence>